<dbReference type="PROSITE" id="PS50089">
    <property type="entry name" value="ZF_RING_2"/>
    <property type="match status" value="1"/>
</dbReference>
<dbReference type="GO" id="GO:0097039">
    <property type="term" value="P:protein linear polyubiquitination"/>
    <property type="evidence" value="ECO:0007669"/>
    <property type="project" value="TreeGrafter"/>
</dbReference>
<dbReference type="SMART" id="SM00647">
    <property type="entry name" value="IBR"/>
    <property type="match status" value="2"/>
</dbReference>
<feature type="domain" description="RING-type" evidence="17">
    <location>
        <begin position="268"/>
        <end position="469"/>
    </location>
</feature>
<proteinExistence type="predicted"/>
<dbReference type="GO" id="GO:0031090">
    <property type="term" value="C:organelle membrane"/>
    <property type="evidence" value="ECO:0007669"/>
    <property type="project" value="UniProtKB-ARBA"/>
</dbReference>
<dbReference type="GO" id="GO:0043161">
    <property type="term" value="P:proteasome-mediated ubiquitin-dependent protein catabolic process"/>
    <property type="evidence" value="ECO:0007669"/>
    <property type="project" value="TreeGrafter"/>
</dbReference>
<keyword evidence="8" id="KW-0677">Repeat</keyword>
<dbReference type="Pfam" id="PF22191">
    <property type="entry name" value="IBR_1"/>
    <property type="match status" value="1"/>
</dbReference>
<organism evidence="18 19">
    <name type="scientific">Euplotes crassus</name>
    <dbReference type="NCBI Taxonomy" id="5936"/>
    <lineage>
        <taxon>Eukaryota</taxon>
        <taxon>Sar</taxon>
        <taxon>Alveolata</taxon>
        <taxon>Ciliophora</taxon>
        <taxon>Intramacronucleata</taxon>
        <taxon>Spirotrichea</taxon>
        <taxon>Hypotrichia</taxon>
        <taxon>Euplotida</taxon>
        <taxon>Euplotidae</taxon>
        <taxon>Moneuplotes</taxon>
    </lineage>
</organism>
<dbReference type="Gene3D" id="1.20.120.1750">
    <property type="match status" value="1"/>
</dbReference>
<dbReference type="CDD" id="cd20336">
    <property type="entry name" value="Rcat_RBR"/>
    <property type="match status" value="1"/>
</dbReference>
<keyword evidence="11" id="KW-0862">Zinc</keyword>
<dbReference type="GO" id="GO:0008270">
    <property type="term" value="F:zinc ion binding"/>
    <property type="evidence" value="ECO:0007669"/>
    <property type="project" value="UniProtKB-KW"/>
</dbReference>
<keyword evidence="19" id="KW-1185">Reference proteome</keyword>
<dbReference type="Gene3D" id="3.30.40.10">
    <property type="entry name" value="Zinc/RING finger domain, C3HC4 (zinc finger)"/>
    <property type="match status" value="1"/>
</dbReference>
<comment type="subcellular location">
    <subcellularLocation>
        <location evidence="2">Membrane</location>
        <topology evidence="2">Single-pass membrane protein</topology>
    </subcellularLocation>
</comment>
<feature type="transmembrane region" description="Helical" evidence="15">
    <location>
        <begin position="545"/>
        <end position="574"/>
    </location>
</feature>
<evidence type="ECO:0000256" key="14">
    <source>
        <dbReference type="PROSITE-ProRule" id="PRU00175"/>
    </source>
</evidence>
<dbReference type="EMBL" id="CAMPGE010002071">
    <property type="protein sequence ID" value="CAI2360877.1"/>
    <property type="molecule type" value="Genomic_DNA"/>
</dbReference>
<dbReference type="InterPro" id="IPR051628">
    <property type="entry name" value="LUBAC_E3_Ligases"/>
</dbReference>
<evidence type="ECO:0000256" key="3">
    <source>
        <dbReference type="ARBA" id="ARBA00004906"/>
    </source>
</evidence>
<dbReference type="PROSITE" id="PS00518">
    <property type="entry name" value="ZF_RING_1"/>
    <property type="match status" value="1"/>
</dbReference>
<evidence type="ECO:0000256" key="10">
    <source>
        <dbReference type="ARBA" id="ARBA00022786"/>
    </source>
</evidence>
<dbReference type="Proteomes" id="UP001295684">
    <property type="component" value="Unassembled WGS sequence"/>
</dbReference>
<evidence type="ECO:0000313" key="19">
    <source>
        <dbReference type="Proteomes" id="UP001295684"/>
    </source>
</evidence>
<dbReference type="GO" id="GO:0061630">
    <property type="term" value="F:ubiquitin protein ligase activity"/>
    <property type="evidence" value="ECO:0007669"/>
    <property type="project" value="UniProtKB-EC"/>
</dbReference>
<gene>
    <name evidence="18" type="ORF">ECRASSUSDP1_LOCUS2184</name>
</gene>
<keyword evidence="10" id="KW-0833">Ubl conjugation pathway</keyword>
<keyword evidence="9 14" id="KW-0863">Zinc-finger</keyword>
<keyword evidence="7" id="KW-0479">Metal-binding</keyword>
<evidence type="ECO:0000259" key="17">
    <source>
        <dbReference type="PROSITE" id="PS51873"/>
    </source>
</evidence>
<dbReference type="GO" id="GO:0005737">
    <property type="term" value="C:cytoplasm"/>
    <property type="evidence" value="ECO:0007669"/>
    <property type="project" value="UniProtKB-ARBA"/>
</dbReference>
<comment type="pathway">
    <text evidence="3">Protein modification; protein ubiquitination.</text>
</comment>
<feature type="transmembrane region" description="Helical" evidence="15">
    <location>
        <begin position="489"/>
        <end position="507"/>
    </location>
</feature>
<evidence type="ECO:0000256" key="15">
    <source>
        <dbReference type="SAM" id="Phobius"/>
    </source>
</evidence>
<dbReference type="FunFam" id="3.30.40.10:FF:000051">
    <property type="entry name" value="RBR-type E3 ubiquitin transferase"/>
    <property type="match status" value="1"/>
</dbReference>
<keyword evidence="12 15" id="KW-1133">Transmembrane helix</keyword>
<keyword evidence="13 15" id="KW-0472">Membrane</keyword>
<comment type="caution">
    <text evidence="18">The sequence shown here is derived from an EMBL/GenBank/DDBJ whole genome shotgun (WGS) entry which is preliminary data.</text>
</comment>
<evidence type="ECO:0000256" key="2">
    <source>
        <dbReference type="ARBA" id="ARBA00004167"/>
    </source>
</evidence>
<evidence type="ECO:0000256" key="8">
    <source>
        <dbReference type="ARBA" id="ARBA00022737"/>
    </source>
</evidence>
<dbReference type="GO" id="GO:0000151">
    <property type="term" value="C:ubiquitin ligase complex"/>
    <property type="evidence" value="ECO:0007669"/>
    <property type="project" value="TreeGrafter"/>
</dbReference>
<dbReference type="SUPFAM" id="SSF57850">
    <property type="entry name" value="RING/U-box"/>
    <property type="match status" value="3"/>
</dbReference>
<evidence type="ECO:0000256" key="11">
    <source>
        <dbReference type="ARBA" id="ARBA00022833"/>
    </source>
</evidence>
<dbReference type="InterPro" id="IPR002867">
    <property type="entry name" value="IBR_dom"/>
</dbReference>
<dbReference type="Pfam" id="PF00097">
    <property type="entry name" value="zf-C3HC4"/>
    <property type="match status" value="1"/>
</dbReference>
<reference evidence="18" key="1">
    <citation type="submission" date="2023-07" db="EMBL/GenBank/DDBJ databases">
        <authorList>
            <consortium name="AG Swart"/>
            <person name="Singh M."/>
            <person name="Singh A."/>
            <person name="Seah K."/>
            <person name="Emmerich C."/>
        </authorList>
    </citation>
    <scope>NUCLEOTIDE SEQUENCE</scope>
    <source>
        <strain evidence="18">DP1</strain>
    </source>
</reference>
<evidence type="ECO:0000256" key="9">
    <source>
        <dbReference type="ARBA" id="ARBA00022771"/>
    </source>
</evidence>
<dbReference type="GO" id="GO:0043130">
    <property type="term" value="F:ubiquitin binding"/>
    <property type="evidence" value="ECO:0007669"/>
    <property type="project" value="TreeGrafter"/>
</dbReference>
<evidence type="ECO:0000313" key="18">
    <source>
        <dbReference type="EMBL" id="CAI2360877.1"/>
    </source>
</evidence>
<evidence type="ECO:0000256" key="12">
    <source>
        <dbReference type="ARBA" id="ARBA00022989"/>
    </source>
</evidence>
<dbReference type="InterPro" id="IPR013083">
    <property type="entry name" value="Znf_RING/FYVE/PHD"/>
</dbReference>
<dbReference type="AlphaFoldDB" id="A0AAD1U5I9"/>
<dbReference type="InterPro" id="IPR017907">
    <property type="entry name" value="Znf_RING_CS"/>
</dbReference>
<keyword evidence="6 15" id="KW-0812">Transmembrane</keyword>
<dbReference type="InterPro" id="IPR001841">
    <property type="entry name" value="Znf_RING"/>
</dbReference>
<sequence>MKKAPRRLSGYNSLKIPLKTDLNETQEVSKEEIDQVDSLIHNQGISWKLNPKDRMVTERRKKSHTCSSMVQYMHNDSCRDIADSLLQRSSSKAEWVRKFYPGALGNSYQSSKYFLRKYEHQSDDMEFGSKPKDSDLTYNLYLYSQLVNGMGFSPDLVKKVLIYDKDIINDEVEKAIDLMIKTKYGWAHTFIPDINPRSIDEGMESFSDDAFEKCLICGDSREEHRKTIIKKEFFSQSPVLHSLPSIHDELEEDIKEEESEQSINRDEPHFTCNICYSDYPQSQQFSLRCGHQFCKPCLSNMLQVNITEGRIANINCAYYGCELLYTESDIRAIIQDQEVIEKYLKFKENYEVNLDASRQWCPEPNCDLWVQGSISDRKVTCDNGHTFCFVCQAPWHSGSCKDQLEHQLLDYISENKVAKCPKCKIRTEKNFGCNHMTCICGHQWCWICKREYTHDHYNNDNLFGCGGMQFTNSSNKCQLITRMLLKLHFILPFILLFRPYLTLLLFLTPGGRDREWFHICLLPSLWYCCCEDRCQCIRALLFSLYWLVCVFPISFALGVLYLVCLYPILFCITYAKAFRLAFRDCKCFQR</sequence>
<evidence type="ECO:0000256" key="7">
    <source>
        <dbReference type="ARBA" id="ARBA00022723"/>
    </source>
</evidence>
<evidence type="ECO:0000256" key="6">
    <source>
        <dbReference type="ARBA" id="ARBA00022692"/>
    </source>
</evidence>
<dbReference type="Pfam" id="PF01485">
    <property type="entry name" value="IBR"/>
    <property type="match status" value="1"/>
</dbReference>
<dbReference type="PANTHER" id="PTHR22770">
    <property type="entry name" value="UBIQUITIN CONJUGATING ENZYME 7 INTERACTING PROTEIN-RELATED"/>
    <property type="match status" value="1"/>
</dbReference>
<dbReference type="Gene3D" id="2.20.25.20">
    <property type="match status" value="1"/>
</dbReference>
<accession>A0AAD1U5I9</accession>
<dbReference type="InterPro" id="IPR044066">
    <property type="entry name" value="TRIAD_supradom"/>
</dbReference>
<comment type="catalytic activity">
    <reaction evidence="1">
        <text>[E2 ubiquitin-conjugating enzyme]-S-ubiquitinyl-L-cysteine + [acceptor protein]-L-lysine = [E2 ubiquitin-conjugating enzyme]-L-cysteine + [acceptor protein]-N(6)-ubiquitinyl-L-lysine.</text>
        <dbReference type="EC" id="2.3.2.31"/>
    </reaction>
</comment>
<evidence type="ECO:0000256" key="5">
    <source>
        <dbReference type="ARBA" id="ARBA00022679"/>
    </source>
</evidence>
<evidence type="ECO:0000256" key="4">
    <source>
        <dbReference type="ARBA" id="ARBA00012251"/>
    </source>
</evidence>
<dbReference type="PROSITE" id="PS51873">
    <property type="entry name" value="TRIAD"/>
    <property type="match status" value="1"/>
</dbReference>
<evidence type="ECO:0000256" key="1">
    <source>
        <dbReference type="ARBA" id="ARBA00001798"/>
    </source>
</evidence>
<dbReference type="PANTHER" id="PTHR22770:SF13">
    <property type="entry name" value="RING-TYPE DOMAIN-CONTAINING PROTEIN"/>
    <property type="match status" value="1"/>
</dbReference>
<dbReference type="EC" id="2.3.2.31" evidence="4"/>
<evidence type="ECO:0000256" key="13">
    <source>
        <dbReference type="ARBA" id="ARBA00023136"/>
    </source>
</evidence>
<dbReference type="InterPro" id="IPR018957">
    <property type="entry name" value="Znf_C3HC4_RING-type"/>
</dbReference>
<feature type="domain" description="RING-type" evidence="16">
    <location>
        <begin position="272"/>
        <end position="316"/>
    </location>
</feature>
<protein>
    <recommendedName>
        <fullName evidence="4">RBR-type E3 ubiquitin transferase</fullName>
        <ecNumber evidence="4">2.3.2.31</ecNumber>
    </recommendedName>
</protein>
<evidence type="ECO:0000259" key="16">
    <source>
        <dbReference type="PROSITE" id="PS50089"/>
    </source>
</evidence>
<name>A0AAD1U5I9_EUPCR</name>
<keyword evidence="5" id="KW-0808">Transferase</keyword>